<keyword evidence="5" id="KW-0418">Kinase</keyword>
<name>A0A835RAV9_VANPL</name>
<dbReference type="GO" id="GO:0005524">
    <property type="term" value="F:ATP binding"/>
    <property type="evidence" value="ECO:0007669"/>
    <property type="project" value="UniProtKB-KW"/>
</dbReference>
<evidence type="ECO:0000256" key="5">
    <source>
        <dbReference type="ARBA" id="ARBA00022777"/>
    </source>
</evidence>
<evidence type="ECO:0000256" key="1">
    <source>
        <dbReference type="ARBA" id="ARBA00012513"/>
    </source>
</evidence>
<dbReference type="Pfam" id="PF07714">
    <property type="entry name" value="PK_Tyr_Ser-Thr"/>
    <property type="match status" value="1"/>
</dbReference>
<dbReference type="PANTHER" id="PTHR48005:SF44">
    <property type="entry name" value="MDIS1-INTERACTING RECEPTOR LIKE KINASE 2-LIKE ISOFORM X1"/>
    <property type="match status" value="1"/>
</dbReference>
<comment type="catalytic activity">
    <reaction evidence="7">
        <text>L-threonyl-[protein] + ATP = O-phospho-L-threonyl-[protein] + ADP + H(+)</text>
        <dbReference type="Rhea" id="RHEA:46608"/>
        <dbReference type="Rhea" id="RHEA-COMP:11060"/>
        <dbReference type="Rhea" id="RHEA-COMP:11605"/>
        <dbReference type="ChEBI" id="CHEBI:15378"/>
        <dbReference type="ChEBI" id="CHEBI:30013"/>
        <dbReference type="ChEBI" id="CHEBI:30616"/>
        <dbReference type="ChEBI" id="CHEBI:61977"/>
        <dbReference type="ChEBI" id="CHEBI:456216"/>
        <dbReference type="EC" id="2.7.11.1"/>
    </reaction>
</comment>
<evidence type="ECO:0000256" key="3">
    <source>
        <dbReference type="ARBA" id="ARBA00022679"/>
    </source>
</evidence>
<organism evidence="10 11">
    <name type="scientific">Vanilla planifolia</name>
    <name type="common">Vanilla</name>
    <dbReference type="NCBI Taxonomy" id="51239"/>
    <lineage>
        <taxon>Eukaryota</taxon>
        <taxon>Viridiplantae</taxon>
        <taxon>Streptophyta</taxon>
        <taxon>Embryophyta</taxon>
        <taxon>Tracheophyta</taxon>
        <taxon>Spermatophyta</taxon>
        <taxon>Magnoliopsida</taxon>
        <taxon>Liliopsida</taxon>
        <taxon>Asparagales</taxon>
        <taxon>Orchidaceae</taxon>
        <taxon>Vanilloideae</taxon>
        <taxon>Vanilleae</taxon>
        <taxon>Vanilla</taxon>
    </lineage>
</organism>
<evidence type="ECO:0000256" key="2">
    <source>
        <dbReference type="ARBA" id="ARBA00022527"/>
    </source>
</evidence>
<keyword evidence="11" id="KW-1185">Reference proteome</keyword>
<keyword evidence="4" id="KW-0547">Nucleotide-binding</keyword>
<gene>
    <name evidence="10" type="ORF">HPP92_009855</name>
</gene>
<accession>A0A835RAV9</accession>
<comment type="catalytic activity">
    <reaction evidence="8">
        <text>L-seryl-[protein] + ATP = O-phospho-L-seryl-[protein] + ADP + H(+)</text>
        <dbReference type="Rhea" id="RHEA:17989"/>
        <dbReference type="Rhea" id="RHEA-COMP:9863"/>
        <dbReference type="Rhea" id="RHEA-COMP:11604"/>
        <dbReference type="ChEBI" id="CHEBI:15378"/>
        <dbReference type="ChEBI" id="CHEBI:29999"/>
        <dbReference type="ChEBI" id="CHEBI:30616"/>
        <dbReference type="ChEBI" id="CHEBI:83421"/>
        <dbReference type="ChEBI" id="CHEBI:456216"/>
        <dbReference type="EC" id="2.7.11.1"/>
    </reaction>
</comment>
<dbReference type="Gene3D" id="1.10.510.10">
    <property type="entry name" value="Transferase(Phosphotransferase) domain 1"/>
    <property type="match status" value="1"/>
</dbReference>
<keyword evidence="2" id="KW-0723">Serine/threonine-protein kinase</keyword>
<evidence type="ECO:0000313" key="11">
    <source>
        <dbReference type="Proteomes" id="UP000636800"/>
    </source>
</evidence>
<dbReference type="Proteomes" id="UP000636800">
    <property type="component" value="Unassembled WGS sequence"/>
</dbReference>
<evidence type="ECO:0000256" key="7">
    <source>
        <dbReference type="ARBA" id="ARBA00047899"/>
    </source>
</evidence>
<evidence type="ECO:0000313" key="10">
    <source>
        <dbReference type="EMBL" id="KAG0485776.1"/>
    </source>
</evidence>
<dbReference type="OrthoDB" id="8775810at2759"/>
<dbReference type="InterPro" id="IPR011009">
    <property type="entry name" value="Kinase-like_dom_sf"/>
</dbReference>
<dbReference type="EMBL" id="JADCNL010000004">
    <property type="protein sequence ID" value="KAG0485776.1"/>
    <property type="molecule type" value="Genomic_DNA"/>
</dbReference>
<dbReference type="AlphaFoldDB" id="A0A835RAV9"/>
<sequence>MKVTEKCDVYSFGVVTLEVMMGKHPGELLSSLPLLTAAEGKDLLLKDALDQRLLPPTGQLAEEVVFIIKIGLACTKADPELRPAMRFVAQELSARTQGYLPEPLGAIKISKLINFTK</sequence>
<evidence type="ECO:0000256" key="6">
    <source>
        <dbReference type="ARBA" id="ARBA00022840"/>
    </source>
</evidence>
<dbReference type="GO" id="GO:0004674">
    <property type="term" value="F:protein serine/threonine kinase activity"/>
    <property type="evidence" value="ECO:0007669"/>
    <property type="project" value="UniProtKB-KW"/>
</dbReference>
<protein>
    <recommendedName>
        <fullName evidence="1">non-specific serine/threonine protein kinase</fullName>
        <ecNumber evidence="1">2.7.11.1</ecNumber>
    </recommendedName>
</protein>
<dbReference type="InterPro" id="IPR001245">
    <property type="entry name" value="Ser-Thr/Tyr_kinase_cat_dom"/>
</dbReference>
<feature type="domain" description="Serine-threonine/tyrosine-protein kinase catalytic" evidence="9">
    <location>
        <begin position="2"/>
        <end position="92"/>
    </location>
</feature>
<evidence type="ECO:0000259" key="9">
    <source>
        <dbReference type="Pfam" id="PF07714"/>
    </source>
</evidence>
<dbReference type="EC" id="2.7.11.1" evidence="1"/>
<comment type="caution">
    <text evidence="10">The sequence shown here is derived from an EMBL/GenBank/DDBJ whole genome shotgun (WGS) entry which is preliminary data.</text>
</comment>
<dbReference type="PANTHER" id="PTHR48005">
    <property type="entry name" value="LEUCINE RICH REPEAT KINASE 2"/>
    <property type="match status" value="1"/>
</dbReference>
<keyword evidence="6" id="KW-0067">ATP-binding</keyword>
<evidence type="ECO:0000256" key="8">
    <source>
        <dbReference type="ARBA" id="ARBA00048679"/>
    </source>
</evidence>
<reference evidence="10 11" key="1">
    <citation type="journal article" date="2020" name="Nat. Food">
        <title>A phased Vanilla planifolia genome enables genetic improvement of flavour and production.</title>
        <authorList>
            <person name="Hasing T."/>
            <person name="Tang H."/>
            <person name="Brym M."/>
            <person name="Khazi F."/>
            <person name="Huang T."/>
            <person name="Chambers A.H."/>
        </authorList>
    </citation>
    <scope>NUCLEOTIDE SEQUENCE [LARGE SCALE GENOMIC DNA]</scope>
    <source>
        <tissue evidence="10">Leaf</tissue>
    </source>
</reference>
<dbReference type="SUPFAM" id="SSF56112">
    <property type="entry name" value="Protein kinase-like (PK-like)"/>
    <property type="match status" value="1"/>
</dbReference>
<evidence type="ECO:0000256" key="4">
    <source>
        <dbReference type="ARBA" id="ARBA00022741"/>
    </source>
</evidence>
<proteinExistence type="predicted"/>
<dbReference type="InterPro" id="IPR051420">
    <property type="entry name" value="Ser_Thr_Kinases_DiverseReg"/>
</dbReference>
<keyword evidence="3" id="KW-0808">Transferase</keyword>